<feature type="domain" description="Thiolase N-terminal" evidence="1">
    <location>
        <begin position="6"/>
        <end position="205"/>
    </location>
</feature>
<dbReference type="RefSeq" id="WP_307636667.1">
    <property type="nucleotide sequence ID" value="NZ_JAUSRR010000003.1"/>
</dbReference>
<accession>A0AAW8DUA6</accession>
<dbReference type="PANTHER" id="PTHR42870:SF1">
    <property type="entry name" value="NON-SPECIFIC LIPID-TRANSFER PROTEIN-LIKE 2"/>
    <property type="match status" value="1"/>
</dbReference>
<evidence type="ECO:0000313" key="3">
    <source>
        <dbReference type="EMBL" id="MDP9923128.1"/>
    </source>
</evidence>
<gene>
    <name evidence="3" type="ORF">J2W25_002149</name>
</gene>
<sequence length="413" mass="43101">MTAALYIVGVGSTPTGRFADIPLRTMARQAIDLALADAGATADQVGAAFFANVGQSLLQGQHMIGGQVALREAGLDGIPIINVENACASASTAFYLACAHLRAGLCDVALAVGAEKLSHPDKARTFSIFDGAHDAERPEALLRFLAQQAGEDPASAVAAQQRSVFMDIYAALARAHMARHGTTQRQLAHVAAKNHSHSVHNPLAQHRVAMSVDEVLAARAITWPLTLPMCAPIGDGAAAALIVREDALARFDAKRAVRVRASVLVSGSERTDGRETPISRRAALRAYAEAGVGPEDIDVSEVHDATAFGEIAQCEHLGLCEPGQGGWLAEQGHTTLGGRRPVNPSGGLESKGHPIGATGLMQIHELVLQLRGEAGGRQVADARLALAENGGGFLGHEEAAATITILEQAARRA</sequence>
<dbReference type="Gene3D" id="3.40.47.10">
    <property type="match status" value="1"/>
</dbReference>
<proteinExistence type="predicted"/>
<dbReference type="Pfam" id="PF22691">
    <property type="entry name" value="Thiolase_C_1"/>
    <property type="match status" value="1"/>
</dbReference>
<dbReference type="Proteomes" id="UP001244295">
    <property type="component" value="Unassembled WGS sequence"/>
</dbReference>
<dbReference type="PIRSF" id="PIRSF000429">
    <property type="entry name" value="Ac-CoA_Ac_transf"/>
    <property type="match status" value="1"/>
</dbReference>
<dbReference type="PANTHER" id="PTHR42870">
    <property type="entry name" value="ACETYL-COA C-ACETYLTRANSFERASE"/>
    <property type="match status" value="1"/>
</dbReference>
<dbReference type="InterPro" id="IPR002155">
    <property type="entry name" value="Thiolase"/>
</dbReference>
<evidence type="ECO:0000259" key="1">
    <source>
        <dbReference type="Pfam" id="PF00108"/>
    </source>
</evidence>
<dbReference type="InterPro" id="IPR055140">
    <property type="entry name" value="Thiolase_C_2"/>
</dbReference>
<dbReference type="CDD" id="cd00829">
    <property type="entry name" value="SCP-x_thiolase"/>
    <property type="match status" value="1"/>
</dbReference>
<dbReference type="InterPro" id="IPR016039">
    <property type="entry name" value="Thiolase-like"/>
</dbReference>
<dbReference type="GO" id="GO:0003988">
    <property type="term" value="F:acetyl-CoA C-acyltransferase activity"/>
    <property type="evidence" value="ECO:0007669"/>
    <property type="project" value="UniProtKB-ARBA"/>
</dbReference>
<dbReference type="AlphaFoldDB" id="A0AAW8DUA6"/>
<comment type="caution">
    <text evidence="3">The sequence shown here is derived from an EMBL/GenBank/DDBJ whole genome shotgun (WGS) entry which is preliminary data.</text>
</comment>
<name>A0AAW8DUA6_9BURK</name>
<dbReference type="Pfam" id="PF00108">
    <property type="entry name" value="Thiolase_N"/>
    <property type="match status" value="1"/>
</dbReference>
<feature type="domain" description="Thiolase C-terminal" evidence="2">
    <location>
        <begin position="277"/>
        <end position="398"/>
    </location>
</feature>
<evidence type="ECO:0000259" key="2">
    <source>
        <dbReference type="Pfam" id="PF22691"/>
    </source>
</evidence>
<organism evidence="3 4">
    <name type="scientific">Variovorax boronicumulans</name>
    <dbReference type="NCBI Taxonomy" id="436515"/>
    <lineage>
        <taxon>Bacteria</taxon>
        <taxon>Pseudomonadati</taxon>
        <taxon>Pseudomonadota</taxon>
        <taxon>Betaproteobacteria</taxon>
        <taxon>Burkholderiales</taxon>
        <taxon>Comamonadaceae</taxon>
        <taxon>Variovorax</taxon>
    </lineage>
</organism>
<protein>
    <submittedName>
        <fullName evidence="3">Acetyl-CoA acetyltransferase</fullName>
    </submittedName>
</protein>
<dbReference type="EMBL" id="JAUSRR010000003">
    <property type="protein sequence ID" value="MDP9923128.1"/>
    <property type="molecule type" value="Genomic_DNA"/>
</dbReference>
<dbReference type="SUPFAM" id="SSF53901">
    <property type="entry name" value="Thiolase-like"/>
    <property type="match status" value="2"/>
</dbReference>
<dbReference type="InterPro" id="IPR020616">
    <property type="entry name" value="Thiolase_N"/>
</dbReference>
<reference evidence="3" key="1">
    <citation type="submission" date="2023-07" db="EMBL/GenBank/DDBJ databases">
        <title>Sorghum-associated microbial communities from plants grown in Nebraska, USA.</title>
        <authorList>
            <person name="Schachtman D."/>
        </authorList>
    </citation>
    <scope>NUCLEOTIDE SEQUENCE</scope>
    <source>
        <strain evidence="3">DS2795</strain>
    </source>
</reference>
<evidence type="ECO:0000313" key="4">
    <source>
        <dbReference type="Proteomes" id="UP001244295"/>
    </source>
</evidence>